<protein>
    <recommendedName>
        <fullName evidence="8">AP2/ERF domain-containing protein</fullName>
    </recommendedName>
</protein>
<dbReference type="CDD" id="cd00018">
    <property type="entry name" value="AP2"/>
    <property type="match status" value="2"/>
</dbReference>
<name>A0A5C7IH98_9ROSI</name>
<dbReference type="FunFam" id="3.30.730.10:FF:000003">
    <property type="entry name" value="AP2-like ethylene-responsive transcription factor ANT"/>
    <property type="match status" value="1"/>
</dbReference>
<organism evidence="9 10">
    <name type="scientific">Acer yangbiense</name>
    <dbReference type="NCBI Taxonomy" id="1000413"/>
    <lineage>
        <taxon>Eukaryota</taxon>
        <taxon>Viridiplantae</taxon>
        <taxon>Streptophyta</taxon>
        <taxon>Embryophyta</taxon>
        <taxon>Tracheophyta</taxon>
        <taxon>Spermatophyta</taxon>
        <taxon>Magnoliopsida</taxon>
        <taxon>eudicotyledons</taxon>
        <taxon>Gunneridae</taxon>
        <taxon>Pentapetalae</taxon>
        <taxon>rosids</taxon>
        <taxon>malvids</taxon>
        <taxon>Sapindales</taxon>
        <taxon>Sapindaceae</taxon>
        <taxon>Hippocastanoideae</taxon>
        <taxon>Acereae</taxon>
        <taxon>Acer</taxon>
    </lineage>
</organism>
<dbReference type="AlphaFoldDB" id="A0A5C7IH98"/>
<feature type="region of interest" description="Disordered" evidence="7">
    <location>
        <begin position="544"/>
        <end position="621"/>
    </location>
</feature>
<dbReference type="SUPFAM" id="SSF54171">
    <property type="entry name" value="DNA-binding domain"/>
    <property type="match status" value="2"/>
</dbReference>
<dbReference type="PROSITE" id="PS51032">
    <property type="entry name" value="AP2_ERF"/>
    <property type="match status" value="2"/>
</dbReference>
<feature type="compositionally biased region" description="Polar residues" evidence="7">
    <location>
        <begin position="553"/>
        <end position="579"/>
    </location>
</feature>
<evidence type="ECO:0000256" key="2">
    <source>
        <dbReference type="ARBA" id="ARBA00022737"/>
    </source>
</evidence>
<dbReference type="Gene3D" id="3.30.730.10">
    <property type="entry name" value="AP2/ERF domain"/>
    <property type="match status" value="2"/>
</dbReference>
<feature type="compositionally biased region" description="Low complexity" evidence="7">
    <location>
        <begin position="240"/>
        <end position="251"/>
    </location>
</feature>
<dbReference type="PANTHER" id="PTHR32467">
    <property type="entry name" value="AP2-LIKE ETHYLENE-RESPONSIVE TRANSCRIPTION FACTOR"/>
    <property type="match status" value="1"/>
</dbReference>
<dbReference type="EMBL" id="VAHF01000002">
    <property type="protein sequence ID" value="TXG68374.1"/>
    <property type="molecule type" value="Genomic_DNA"/>
</dbReference>
<feature type="domain" description="AP2/ERF" evidence="8">
    <location>
        <begin position="418"/>
        <end position="476"/>
    </location>
</feature>
<keyword evidence="4" id="KW-0238">DNA-binding</keyword>
<sequence>MSNWLGFSLTPHLRIDHEHHQGFVDGRSDDAHHHHQLPVMPLRSDGSLCAVDPFRGSSSSSQVLESEKNAFLYFWACCCGVVDWRAYESRVVCGGATSTDDDQGGPKLEDFLGCCYSDSPSQTPQDHQDQEQEDHQSNPRMINVNIAPISNFNENHNNNLHHHFMNNNNDQTPQTLIPTSDHQIHFQPSDHPNHIQMYHHHVPFESVGSASSVSGFKSWLRQTPLFSDHENNNNNGGFQSSLSLTMSPSSSEQQNNVAGSTFGAISSSSPPPPPLMQAQNNGAVMVDNRKRSAVGKSALSREPVPRKSIDTFGQRTSQYRGVTRWTGRYEAHLWDNSCRKEGQTRKGRQVYLGGYDKEEKAAKAYDLAALKYWGLTTHINFPLSTYEKEIEEMKNMTRQEFVANLRRKSSGFSRGASVYRGVTRHHQHGRWQARIGRVAGNKDLYLGTFSTQEEAAEAYDIAAIKFRGTSAVTNFDISRYDVKRICSSSTLIASDLAKRSPKETASSALEDYNSCASSASQPLLAITNNGEASDELADIMWSANNSDDHHHQSTNTINDTSLVAPCSSRNSSNPQSPKSSIGLGSEYGIDGSGDYSQGYFPLQGPKYEDDDNNGSSDHATNGTTRLVNLGLVHQQVPMFALWNE</sequence>
<evidence type="ECO:0000259" key="8">
    <source>
        <dbReference type="PROSITE" id="PS51032"/>
    </source>
</evidence>
<evidence type="ECO:0000256" key="6">
    <source>
        <dbReference type="ARBA" id="ARBA00023242"/>
    </source>
</evidence>
<evidence type="ECO:0000256" key="3">
    <source>
        <dbReference type="ARBA" id="ARBA00023015"/>
    </source>
</evidence>
<evidence type="ECO:0000256" key="1">
    <source>
        <dbReference type="ARBA" id="ARBA00004123"/>
    </source>
</evidence>
<dbReference type="GO" id="GO:0005634">
    <property type="term" value="C:nucleus"/>
    <property type="evidence" value="ECO:0007669"/>
    <property type="project" value="UniProtKB-SubCell"/>
</dbReference>
<gene>
    <name evidence="9" type="ORF">EZV62_003309</name>
</gene>
<dbReference type="OrthoDB" id="207175at2759"/>
<keyword evidence="5" id="KW-0804">Transcription</keyword>
<keyword evidence="2" id="KW-0677">Repeat</keyword>
<dbReference type="SMART" id="SM00380">
    <property type="entry name" value="AP2"/>
    <property type="match status" value="2"/>
</dbReference>
<keyword evidence="10" id="KW-1185">Reference proteome</keyword>
<dbReference type="Proteomes" id="UP000323000">
    <property type="component" value="Chromosome 2"/>
</dbReference>
<feature type="compositionally biased region" description="Polar residues" evidence="7">
    <location>
        <begin position="252"/>
        <end position="265"/>
    </location>
</feature>
<accession>A0A5C7IH98</accession>
<proteinExistence type="predicted"/>
<evidence type="ECO:0000313" key="10">
    <source>
        <dbReference type="Proteomes" id="UP000323000"/>
    </source>
</evidence>
<feature type="region of interest" description="Disordered" evidence="7">
    <location>
        <begin position="228"/>
        <end position="276"/>
    </location>
</feature>
<evidence type="ECO:0000256" key="5">
    <source>
        <dbReference type="ARBA" id="ARBA00023163"/>
    </source>
</evidence>
<evidence type="ECO:0000256" key="7">
    <source>
        <dbReference type="SAM" id="MobiDB-lite"/>
    </source>
</evidence>
<comment type="subcellular location">
    <subcellularLocation>
        <location evidence="1">Nucleus</location>
    </subcellularLocation>
</comment>
<dbReference type="InterPro" id="IPR036955">
    <property type="entry name" value="AP2/ERF_dom_sf"/>
</dbReference>
<dbReference type="InterPro" id="IPR001471">
    <property type="entry name" value="AP2/ERF_dom"/>
</dbReference>
<dbReference type="GO" id="GO:0003700">
    <property type="term" value="F:DNA-binding transcription factor activity"/>
    <property type="evidence" value="ECO:0007669"/>
    <property type="project" value="InterPro"/>
</dbReference>
<dbReference type="FunFam" id="3.30.730.10:FF:000002">
    <property type="entry name" value="AP2-like ethylene-responsive transcription factor"/>
    <property type="match status" value="1"/>
</dbReference>
<evidence type="ECO:0000256" key="4">
    <source>
        <dbReference type="ARBA" id="ARBA00023125"/>
    </source>
</evidence>
<reference evidence="10" key="1">
    <citation type="journal article" date="2019" name="Gigascience">
        <title>De novo genome assembly of the endangered Acer yangbiense, a plant species with extremely small populations endemic to Yunnan Province, China.</title>
        <authorList>
            <person name="Yang J."/>
            <person name="Wariss H.M."/>
            <person name="Tao L."/>
            <person name="Zhang R."/>
            <person name="Yun Q."/>
            <person name="Hollingsworth P."/>
            <person name="Dao Z."/>
            <person name="Luo G."/>
            <person name="Guo H."/>
            <person name="Ma Y."/>
            <person name="Sun W."/>
        </authorList>
    </citation>
    <scope>NUCLEOTIDE SEQUENCE [LARGE SCALE GENOMIC DNA]</scope>
    <source>
        <strain evidence="10">cv. Malutang</strain>
    </source>
</reference>
<keyword evidence="3" id="KW-0805">Transcription regulation</keyword>
<evidence type="ECO:0000313" key="9">
    <source>
        <dbReference type="EMBL" id="TXG68374.1"/>
    </source>
</evidence>
<dbReference type="InterPro" id="IPR016177">
    <property type="entry name" value="DNA-bd_dom_sf"/>
</dbReference>
<dbReference type="PANTHER" id="PTHR32467:SF90">
    <property type="entry name" value="AP2-LIKE ETHYLENE-RESPONSIVE TRANSCRIPTION FACTOR AIL1"/>
    <property type="match status" value="1"/>
</dbReference>
<dbReference type="Pfam" id="PF00847">
    <property type="entry name" value="AP2"/>
    <property type="match status" value="2"/>
</dbReference>
<dbReference type="GO" id="GO:0003677">
    <property type="term" value="F:DNA binding"/>
    <property type="evidence" value="ECO:0007669"/>
    <property type="project" value="UniProtKB-KW"/>
</dbReference>
<comment type="caution">
    <text evidence="9">The sequence shown here is derived from an EMBL/GenBank/DDBJ whole genome shotgun (WGS) entry which is preliminary data.</text>
</comment>
<keyword evidence="6" id="KW-0539">Nucleus</keyword>
<feature type="domain" description="AP2/ERF" evidence="8">
    <location>
        <begin position="318"/>
        <end position="382"/>
    </location>
</feature>